<dbReference type="Pfam" id="PF00675">
    <property type="entry name" value="Peptidase_M16"/>
    <property type="match status" value="1"/>
</dbReference>
<dbReference type="PROSITE" id="PS00143">
    <property type="entry name" value="INSULINASE"/>
    <property type="match status" value="1"/>
</dbReference>
<protein>
    <submittedName>
        <fullName evidence="7">Predicted Zn-dependent peptidase</fullName>
    </submittedName>
</protein>
<dbReference type="GO" id="GO:0004222">
    <property type="term" value="F:metalloendopeptidase activity"/>
    <property type="evidence" value="ECO:0007669"/>
    <property type="project" value="InterPro"/>
</dbReference>
<dbReference type="InterPro" id="IPR001431">
    <property type="entry name" value="Pept_M16_Zn_BS"/>
</dbReference>
<evidence type="ECO:0000313" key="7">
    <source>
        <dbReference type="EMBL" id="SFI12204.1"/>
    </source>
</evidence>
<dbReference type="Proteomes" id="UP000199377">
    <property type="component" value="Unassembled WGS sequence"/>
</dbReference>
<dbReference type="InterPro" id="IPR007863">
    <property type="entry name" value="Peptidase_M16_C"/>
</dbReference>
<dbReference type="InterPro" id="IPR011249">
    <property type="entry name" value="Metalloenz_LuxS/M16"/>
</dbReference>
<dbReference type="Gene3D" id="3.30.830.10">
    <property type="entry name" value="Metalloenzyme, LuxS/M16 peptidase-like"/>
    <property type="match status" value="2"/>
</dbReference>
<dbReference type="EMBL" id="FOQH01000004">
    <property type="protein sequence ID" value="SFI12204.1"/>
    <property type="molecule type" value="Genomic_DNA"/>
</dbReference>
<evidence type="ECO:0000259" key="5">
    <source>
        <dbReference type="Pfam" id="PF00675"/>
    </source>
</evidence>
<dbReference type="InterPro" id="IPR050361">
    <property type="entry name" value="MPP/UQCRC_Complex"/>
</dbReference>
<feature type="domain" description="Peptidase M16 C-terminal" evidence="6">
    <location>
        <begin position="175"/>
        <end position="343"/>
    </location>
</feature>
<reference evidence="7 8" key="1">
    <citation type="submission" date="2016-10" db="EMBL/GenBank/DDBJ databases">
        <authorList>
            <person name="de Groot N.N."/>
        </authorList>
    </citation>
    <scope>NUCLEOTIDE SEQUENCE [LARGE SCALE GENOMIC DNA]</scope>
    <source>
        <strain evidence="7 8">CGMCC 1.11030</strain>
    </source>
</reference>
<dbReference type="OrthoDB" id="9811314at2"/>
<proteinExistence type="inferred from homology"/>
<dbReference type="GO" id="GO:0006508">
    <property type="term" value="P:proteolysis"/>
    <property type="evidence" value="ECO:0007669"/>
    <property type="project" value="InterPro"/>
</dbReference>
<dbReference type="RefSeq" id="WP_092859654.1">
    <property type="nucleotide sequence ID" value="NZ_FOQH01000004.1"/>
</dbReference>
<keyword evidence="3" id="KW-0645">Protease</keyword>
<dbReference type="GO" id="GO:0046872">
    <property type="term" value="F:metal ion binding"/>
    <property type="evidence" value="ECO:0007669"/>
    <property type="project" value="InterPro"/>
</dbReference>
<name>A0A1I3FM05_9RHOB</name>
<comment type="similarity">
    <text evidence="2 4">Belongs to the peptidase M16 family.</text>
</comment>
<evidence type="ECO:0000259" key="6">
    <source>
        <dbReference type="Pfam" id="PF05193"/>
    </source>
</evidence>
<keyword evidence="8" id="KW-1185">Reference proteome</keyword>
<evidence type="ECO:0000256" key="1">
    <source>
        <dbReference type="ARBA" id="ARBA00001947"/>
    </source>
</evidence>
<evidence type="ECO:0000256" key="2">
    <source>
        <dbReference type="ARBA" id="ARBA00007261"/>
    </source>
</evidence>
<keyword evidence="3" id="KW-0482">Metalloprotease</keyword>
<dbReference type="STRING" id="1114924.SAMN05216258_104370"/>
<dbReference type="SUPFAM" id="SSF63411">
    <property type="entry name" value="LuxS/MPP-like metallohydrolase"/>
    <property type="match status" value="2"/>
</dbReference>
<dbReference type="FunFam" id="3.30.830.10:FF:000008">
    <property type="entry name" value="Mitochondrial-processing peptidase subunit beta"/>
    <property type="match status" value="1"/>
</dbReference>
<accession>A0A1I3FM05</accession>
<keyword evidence="3" id="KW-0378">Hydrolase</keyword>
<feature type="domain" description="Peptidase M16 N-terminal" evidence="5">
    <location>
        <begin position="18"/>
        <end position="164"/>
    </location>
</feature>
<comment type="cofactor">
    <cofactor evidence="1">
        <name>Zn(2+)</name>
        <dbReference type="ChEBI" id="CHEBI:29105"/>
    </cofactor>
</comment>
<organism evidence="7 8">
    <name type="scientific">Albimonas pacifica</name>
    <dbReference type="NCBI Taxonomy" id="1114924"/>
    <lineage>
        <taxon>Bacteria</taxon>
        <taxon>Pseudomonadati</taxon>
        <taxon>Pseudomonadota</taxon>
        <taxon>Alphaproteobacteria</taxon>
        <taxon>Rhodobacterales</taxon>
        <taxon>Paracoccaceae</taxon>
        <taxon>Albimonas</taxon>
    </lineage>
</organism>
<sequence length="425" mass="45836">MSRDGSTLRIDTLPNGLRIATERMEGLASAALGVWIGVGGRHESVKETGVAHFLEHMAFKGTATRSALDIAVAIEDVGGYLNAYTSREATAYYARVLGEDVPLAMDLLADILTKPRFAAEDIELERGVILQEIGQALDTPDDIIFDWLQETAYPDQAFGRPILGETHHVKGIGEAELRGFVERCYAPERMVIAAAGDVDHDALVKQIEGLFGHLKRRDLAPAEPAKFIGGEKRFVKDLEQAHFTLALEAPGWNADDLYSGQVLSVLLGGGMSSRLFQEAREKRGLCYTIFAQASAHEDTGLMTIYAGTGAGEIKGLAELVADELHRAASETTEEETARARAQLKAGLLMGLESPFGRCERLARSLLIWDRVWPQEETVARIEAVDAAAARDAAARMAGSGKLALALYGPVATTPDPDALLARLAG</sequence>
<evidence type="ECO:0000313" key="8">
    <source>
        <dbReference type="Proteomes" id="UP000199377"/>
    </source>
</evidence>
<dbReference type="Pfam" id="PF05193">
    <property type="entry name" value="Peptidase_M16_C"/>
    <property type="match status" value="1"/>
</dbReference>
<gene>
    <name evidence="7" type="ORF">SAMN05216258_104370</name>
</gene>
<dbReference type="PANTHER" id="PTHR11851:SF49">
    <property type="entry name" value="MITOCHONDRIAL-PROCESSING PEPTIDASE SUBUNIT ALPHA"/>
    <property type="match status" value="1"/>
</dbReference>
<evidence type="ECO:0000256" key="4">
    <source>
        <dbReference type="RuleBase" id="RU004447"/>
    </source>
</evidence>
<dbReference type="InterPro" id="IPR011765">
    <property type="entry name" value="Pept_M16_N"/>
</dbReference>
<dbReference type="PANTHER" id="PTHR11851">
    <property type="entry name" value="METALLOPROTEASE"/>
    <property type="match status" value="1"/>
</dbReference>
<dbReference type="AlphaFoldDB" id="A0A1I3FM05"/>
<evidence type="ECO:0000256" key="3">
    <source>
        <dbReference type="ARBA" id="ARBA00023049"/>
    </source>
</evidence>